<keyword evidence="2 6" id="KW-0813">Transport</keyword>
<dbReference type="InterPro" id="IPR023271">
    <property type="entry name" value="Aquaporin-like"/>
</dbReference>
<evidence type="ECO:0000256" key="1">
    <source>
        <dbReference type="ARBA" id="ARBA00004141"/>
    </source>
</evidence>
<evidence type="ECO:0000256" key="7">
    <source>
        <dbReference type="SAM" id="MobiDB-lite"/>
    </source>
</evidence>
<feature type="transmembrane region" description="Helical" evidence="8">
    <location>
        <begin position="136"/>
        <end position="154"/>
    </location>
</feature>
<dbReference type="Pfam" id="PF00230">
    <property type="entry name" value="MIP"/>
    <property type="match status" value="1"/>
</dbReference>
<keyword evidence="3 6" id="KW-0812">Transmembrane</keyword>
<evidence type="ECO:0000256" key="8">
    <source>
        <dbReference type="SAM" id="Phobius"/>
    </source>
</evidence>
<feature type="transmembrane region" description="Helical" evidence="8">
    <location>
        <begin position="174"/>
        <end position="192"/>
    </location>
</feature>
<comment type="similarity">
    <text evidence="6">Belongs to the MIP/aquaporin (TC 1.A.8) family.</text>
</comment>
<dbReference type="GO" id="GO:0016020">
    <property type="term" value="C:membrane"/>
    <property type="evidence" value="ECO:0007669"/>
    <property type="project" value="UniProtKB-SubCell"/>
</dbReference>
<evidence type="ECO:0000313" key="10">
    <source>
        <dbReference type="Proteomes" id="UP000030645"/>
    </source>
</evidence>
<dbReference type="InterPro" id="IPR022357">
    <property type="entry name" value="MIP_CS"/>
</dbReference>
<dbReference type="PANTHER" id="PTHR45724:SF26">
    <property type="entry name" value="AQUAPORIN NIP7-1-RELATED"/>
    <property type="match status" value="1"/>
</dbReference>
<organism evidence="9 10">
    <name type="scientific">Morus notabilis</name>
    <dbReference type="NCBI Taxonomy" id="981085"/>
    <lineage>
        <taxon>Eukaryota</taxon>
        <taxon>Viridiplantae</taxon>
        <taxon>Streptophyta</taxon>
        <taxon>Embryophyta</taxon>
        <taxon>Tracheophyta</taxon>
        <taxon>Spermatophyta</taxon>
        <taxon>Magnoliopsida</taxon>
        <taxon>eudicotyledons</taxon>
        <taxon>Gunneridae</taxon>
        <taxon>Pentapetalae</taxon>
        <taxon>rosids</taxon>
        <taxon>fabids</taxon>
        <taxon>Rosales</taxon>
        <taxon>Moraceae</taxon>
        <taxon>Moreae</taxon>
        <taxon>Morus</taxon>
    </lineage>
</organism>
<keyword evidence="5 8" id="KW-0472">Membrane</keyword>
<keyword evidence="4 8" id="KW-1133">Transmembrane helix</keyword>
<dbReference type="OrthoDB" id="3222at2759"/>
<dbReference type="eggNOG" id="KOG0223">
    <property type="taxonomic scope" value="Eukaryota"/>
</dbReference>
<sequence length="294" mass="31046">MKGLFEEQPSPDSSNYASTSEESKDDQEIGTNAISKSVGVLKSSTFSCFSAGINRNFARAVVAEAVGTFILMFCICGIIASTQTTSGEVGLLEYAATAGLTVIVVIFSIGSISGAHVNPAVTLAFAIFGHFPWPRVPLYIFAQTFGSTTATYAGKFIYNLKSDLVLTRPLQGCASAFWVELIATFVIMFLVASLTHQAQSVGHLAGFVVGSAIGLAVLITGPVSGGSMNPARSMGAAIVSWNFNDIWIYITAPTIGAVGGALLFQFLKTQHRPCSSLTSPNTSLFHQSLDFRAT</sequence>
<evidence type="ECO:0000256" key="2">
    <source>
        <dbReference type="ARBA" id="ARBA00022448"/>
    </source>
</evidence>
<dbReference type="PROSITE" id="PS00221">
    <property type="entry name" value="MIP"/>
    <property type="match status" value="1"/>
</dbReference>
<evidence type="ECO:0000256" key="5">
    <source>
        <dbReference type="ARBA" id="ARBA00023136"/>
    </source>
</evidence>
<dbReference type="InterPro" id="IPR000425">
    <property type="entry name" value="MIP"/>
</dbReference>
<comment type="subcellular location">
    <subcellularLocation>
        <location evidence="1">Membrane</location>
        <topology evidence="1">Multi-pass membrane protein</topology>
    </subcellularLocation>
</comment>
<dbReference type="GO" id="GO:0015267">
    <property type="term" value="F:channel activity"/>
    <property type="evidence" value="ECO:0007669"/>
    <property type="project" value="InterPro"/>
</dbReference>
<name>W9SPZ7_9ROSA</name>
<dbReference type="EMBL" id="KE625876">
    <property type="protein sequence ID" value="EXC54663.1"/>
    <property type="molecule type" value="Genomic_DNA"/>
</dbReference>
<feature type="transmembrane region" description="Helical" evidence="8">
    <location>
        <begin position="94"/>
        <end position="115"/>
    </location>
</feature>
<dbReference type="Gene3D" id="1.20.1080.10">
    <property type="entry name" value="Glycerol uptake facilitator protein"/>
    <property type="match status" value="1"/>
</dbReference>
<dbReference type="AlphaFoldDB" id="W9SPZ7"/>
<dbReference type="InterPro" id="IPR034294">
    <property type="entry name" value="Aquaporin_transptr"/>
</dbReference>
<evidence type="ECO:0000256" key="4">
    <source>
        <dbReference type="ARBA" id="ARBA00022989"/>
    </source>
</evidence>
<feature type="transmembrane region" description="Helical" evidence="8">
    <location>
        <begin position="61"/>
        <end position="82"/>
    </location>
</feature>
<dbReference type="PRINTS" id="PR00783">
    <property type="entry name" value="MINTRINSICP"/>
</dbReference>
<protein>
    <submittedName>
        <fullName evidence="9">Putative aquaporin NIP7-1</fullName>
    </submittedName>
</protein>
<proteinExistence type="inferred from homology"/>
<feature type="transmembrane region" description="Helical" evidence="8">
    <location>
        <begin position="246"/>
        <end position="267"/>
    </location>
</feature>
<dbReference type="SUPFAM" id="SSF81338">
    <property type="entry name" value="Aquaporin-like"/>
    <property type="match status" value="1"/>
</dbReference>
<evidence type="ECO:0000313" key="9">
    <source>
        <dbReference type="EMBL" id="EXC54663.1"/>
    </source>
</evidence>
<dbReference type="KEGG" id="mnt:21384333"/>
<feature type="region of interest" description="Disordered" evidence="7">
    <location>
        <begin position="1"/>
        <end position="28"/>
    </location>
</feature>
<feature type="transmembrane region" description="Helical" evidence="8">
    <location>
        <begin position="204"/>
        <end position="226"/>
    </location>
</feature>
<evidence type="ECO:0000256" key="6">
    <source>
        <dbReference type="RuleBase" id="RU000477"/>
    </source>
</evidence>
<dbReference type="PANTHER" id="PTHR45724">
    <property type="entry name" value="AQUAPORIN NIP2-1"/>
    <property type="match status" value="1"/>
</dbReference>
<reference evidence="10" key="1">
    <citation type="submission" date="2013-01" db="EMBL/GenBank/DDBJ databases">
        <title>Draft Genome Sequence of a Mulberry Tree, Morus notabilis C.K. Schneid.</title>
        <authorList>
            <person name="He N."/>
            <person name="Zhao S."/>
        </authorList>
    </citation>
    <scope>NUCLEOTIDE SEQUENCE</scope>
</reference>
<dbReference type="Proteomes" id="UP000030645">
    <property type="component" value="Unassembled WGS sequence"/>
</dbReference>
<keyword evidence="10" id="KW-1185">Reference proteome</keyword>
<feature type="compositionally biased region" description="Polar residues" evidence="7">
    <location>
        <begin position="10"/>
        <end position="20"/>
    </location>
</feature>
<evidence type="ECO:0000256" key="3">
    <source>
        <dbReference type="ARBA" id="ARBA00022692"/>
    </source>
</evidence>
<accession>W9SPZ7</accession>
<dbReference type="STRING" id="981085.W9SPZ7"/>
<gene>
    <name evidence="9" type="ORF">L484_000707</name>
</gene>